<keyword evidence="3" id="KW-1185">Reference proteome</keyword>
<protein>
    <submittedName>
        <fullName evidence="2">Kinase-like domain-containing protein</fullName>
    </submittedName>
</protein>
<dbReference type="InterPro" id="IPR008271">
    <property type="entry name" value="Ser/Thr_kinase_AS"/>
</dbReference>
<gene>
    <name evidence="2" type="ORF">B0H17DRAFT_639182</name>
</gene>
<evidence type="ECO:0000259" key="1">
    <source>
        <dbReference type="PROSITE" id="PS50011"/>
    </source>
</evidence>
<proteinExistence type="predicted"/>
<dbReference type="PRINTS" id="PR00109">
    <property type="entry name" value="TYRKINASE"/>
</dbReference>
<name>A0AAD7DEN7_MYCRO</name>
<organism evidence="2 3">
    <name type="scientific">Mycena rosella</name>
    <name type="common">Pink bonnet</name>
    <name type="synonym">Agaricus rosellus</name>
    <dbReference type="NCBI Taxonomy" id="1033263"/>
    <lineage>
        <taxon>Eukaryota</taxon>
        <taxon>Fungi</taxon>
        <taxon>Dikarya</taxon>
        <taxon>Basidiomycota</taxon>
        <taxon>Agaricomycotina</taxon>
        <taxon>Agaricomycetes</taxon>
        <taxon>Agaricomycetidae</taxon>
        <taxon>Agaricales</taxon>
        <taxon>Marasmiineae</taxon>
        <taxon>Mycenaceae</taxon>
        <taxon>Mycena</taxon>
    </lineage>
</organism>
<accession>A0AAD7DEN7</accession>
<dbReference type="Pfam" id="PF07714">
    <property type="entry name" value="PK_Tyr_Ser-Thr"/>
    <property type="match status" value="1"/>
</dbReference>
<dbReference type="InterPro" id="IPR051681">
    <property type="entry name" value="Ser/Thr_Kinases-Pseudokinases"/>
</dbReference>
<comment type="caution">
    <text evidence="2">The sequence shown here is derived from an EMBL/GenBank/DDBJ whole genome shotgun (WGS) entry which is preliminary data.</text>
</comment>
<dbReference type="SUPFAM" id="SSF56112">
    <property type="entry name" value="Protein kinase-like (PK-like)"/>
    <property type="match status" value="1"/>
</dbReference>
<dbReference type="SMART" id="SM00220">
    <property type="entry name" value="S_TKc"/>
    <property type="match status" value="1"/>
</dbReference>
<dbReference type="PROSITE" id="PS50011">
    <property type="entry name" value="PROTEIN_KINASE_DOM"/>
    <property type="match status" value="1"/>
</dbReference>
<dbReference type="GO" id="GO:0004674">
    <property type="term" value="F:protein serine/threonine kinase activity"/>
    <property type="evidence" value="ECO:0007669"/>
    <property type="project" value="TreeGrafter"/>
</dbReference>
<dbReference type="InterPro" id="IPR000719">
    <property type="entry name" value="Prot_kinase_dom"/>
</dbReference>
<dbReference type="InterPro" id="IPR001245">
    <property type="entry name" value="Ser-Thr/Tyr_kinase_cat_dom"/>
</dbReference>
<dbReference type="InterPro" id="IPR011009">
    <property type="entry name" value="Kinase-like_dom_sf"/>
</dbReference>
<dbReference type="Gene3D" id="1.10.510.10">
    <property type="entry name" value="Transferase(Phosphotransferase) domain 1"/>
    <property type="match status" value="1"/>
</dbReference>
<dbReference type="Proteomes" id="UP001221757">
    <property type="component" value="Unassembled WGS sequence"/>
</dbReference>
<evidence type="ECO:0000313" key="2">
    <source>
        <dbReference type="EMBL" id="KAJ7689491.1"/>
    </source>
</evidence>
<dbReference type="PROSITE" id="PS00108">
    <property type="entry name" value="PROTEIN_KINASE_ST"/>
    <property type="match status" value="1"/>
</dbReference>
<evidence type="ECO:0000313" key="3">
    <source>
        <dbReference type="Proteomes" id="UP001221757"/>
    </source>
</evidence>
<dbReference type="EMBL" id="JARKIE010000072">
    <property type="protein sequence ID" value="KAJ7689491.1"/>
    <property type="molecule type" value="Genomic_DNA"/>
</dbReference>
<reference evidence="2" key="1">
    <citation type="submission" date="2023-03" db="EMBL/GenBank/DDBJ databases">
        <title>Massive genome expansion in bonnet fungi (Mycena s.s.) driven by repeated elements and novel gene families across ecological guilds.</title>
        <authorList>
            <consortium name="Lawrence Berkeley National Laboratory"/>
            <person name="Harder C.B."/>
            <person name="Miyauchi S."/>
            <person name="Viragh M."/>
            <person name="Kuo A."/>
            <person name="Thoen E."/>
            <person name="Andreopoulos B."/>
            <person name="Lu D."/>
            <person name="Skrede I."/>
            <person name="Drula E."/>
            <person name="Henrissat B."/>
            <person name="Morin E."/>
            <person name="Kohler A."/>
            <person name="Barry K."/>
            <person name="LaButti K."/>
            <person name="Morin E."/>
            <person name="Salamov A."/>
            <person name="Lipzen A."/>
            <person name="Mereny Z."/>
            <person name="Hegedus B."/>
            <person name="Baldrian P."/>
            <person name="Stursova M."/>
            <person name="Weitz H."/>
            <person name="Taylor A."/>
            <person name="Grigoriev I.V."/>
            <person name="Nagy L.G."/>
            <person name="Martin F."/>
            <person name="Kauserud H."/>
        </authorList>
    </citation>
    <scope>NUCLEOTIDE SEQUENCE</scope>
    <source>
        <strain evidence="2">CBHHK067</strain>
    </source>
</reference>
<feature type="domain" description="Protein kinase" evidence="1">
    <location>
        <begin position="123"/>
        <end position="380"/>
    </location>
</feature>
<dbReference type="PANTHER" id="PTHR44329">
    <property type="entry name" value="SERINE/THREONINE-PROTEIN KINASE TNNI3K-RELATED"/>
    <property type="match status" value="1"/>
</dbReference>
<keyword evidence="2" id="KW-0808">Transferase</keyword>
<sequence length="391" mass="43891">MGGWDILTSLAKYRSVLGILFGFLKDMGSLGNGHVIAKEIFERLNQDLTVAFDQLALILRDGERYKAFLAHRGASAQQLLDIVQELLDLFPGSAIRPLLYKALLRLSRASELHPACFPLYSLQRVGKQVAAGGFGDIWKGLVRGHNVSVKIMRAFRDSDIKAILKEFGREALIWRQLSHPNLLPFYGLFYVEERLCLISPWMENGHILEFLKNAPPDTNRVSLILDVALGLEYLHGEHVVHGDLKGMNVLVTPSGRACITDFGLSSIADAMTLRFTHSTATKQGGTARYQAPEVLLGEANHFGSDVYAFACLCYEILTGKVPFWEFSNDIAVSIKVIAGQRPSWPETTPNDALWVLVQDCWAQSFDERPAITQSFKDFWVLRLRRKLFQPQ</sequence>
<dbReference type="GO" id="GO:0005524">
    <property type="term" value="F:ATP binding"/>
    <property type="evidence" value="ECO:0007669"/>
    <property type="project" value="InterPro"/>
</dbReference>
<dbReference type="AlphaFoldDB" id="A0AAD7DEN7"/>
<keyword evidence="2" id="KW-0418">Kinase</keyword>